<evidence type="ECO:0000313" key="3">
    <source>
        <dbReference type="Proteomes" id="UP000649617"/>
    </source>
</evidence>
<accession>A0A812XFR1</accession>
<gene>
    <name evidence="2" type="primary">NCL1</name>
    <name evidence="2" type="ORF">SPIL2461_LOCUS21371</name>
</gene>
<feature type="transmembrane region" description="Helical" evidence="1">
    <location>
        <begin position="239"/>
        <end position="258"/>
    </location>
</feature>
<dbReference type="Proteomes" id="UP000649617">
    <property type="component" value="Unassembled WGS sequence"/>
</dbReference>
<protein>
    <submittedName>
        <fullName evidence="2">NCL1 protein</fullName>
    </submittedName>
</protein>
<name>A0A812XFR1_SYMPI</name>
<dbReference type="AlphaFoldDB" id="A0A812XFR1"/>
<proteinExistence type="predicted"/>
<organism evidence="2 3">
    <name type="scientific">Symbiodinium pilosum</name>
    <name type="common">Dinoflagellate</name>
    <dbReference type="NCBI Taxonomy" id="2952"/>
    <lineage>
        <taxon>Eukaryota</taxon>
        <taxon>Sar</taxon>
        <taxon>Alveolata</taxon>
        <taxon>Dinophyceae</taxon>
        <taxon>Suessiales</taxon>
        <taxon>Symbiodiniaceae</taxon>
        <taxon>Symbiodinium</taxon>
    </lineage>
</organism>
<sequence>MHHQASRLVARFSELHFWHCLDLSRRVLQLAAQNGRFVAYQVINHEVSLYCSLSERTVFLNLCPLFALFIEPLVLPSTVSKSFNATFSSKMALVTMAFGALLFSLQYPEFSADGARAAGLLVAIVLPYRLLQRMLLAECREAPATLLCAFDGLLLALPAGVLTTVNERFFLEAWNVWLHNPSIMLMLALSVFAFVGNHLAVLYLLKATSATSTLVFNNLANFIVVFEGIVFFSDPVLQAPLVMAGIIFSLFGGIWYALCSA</sequence>
<dbReference type="OrthoDB" id="419827at2759"/>
<keyword evidence="1" id="KW-0472">Membrane</keyword>
<feature type="transmembrane region" description="Helical" evidence="1">
    <location>
        <begin position="183"/>
        <end position="205"/>
    </location>
</feature>
<keyword evidence="3" id="KW-1185">Reference proteome</keyword>
<keyword evidence="1" id="KW-0812">Transmembrane</keyword>
<dbReference type="EMBL" id="CAJNIZ010046182">
    <property type="protein sequence ID" value="CAE7742139.1"/>
    <property type="molecule type" value="Genomic_DNA"/>
</dbReference>
<evidence type="ECO:0000256" key="1">
    <source>
        <dbReference type="SAM" id="Phobius"/>
    </source>
</evidence>
<reference evidence="2" key="1">
    <citation type="submission" date="2021-02" db="EMBL/GenBank/DDBJ databases">
        <authorList>
            <person name="Dougan E. K."/>
            <person name="Rhodes N."/>
            <person name="Thang M."/>
            <person name="Chan C."/>
        </authorList>
    </citation>
    <scope>NUCLEOTIDE SEQUENCE</scope>
</reference>
<feature type="transmembrane region" description="Helical" evidence="1">
    <location>
        <begin position="58"/>
        <end position="79"/>
    </location>
</feature>
<feature type="transmembrane region" description="Helical" evidence="1">
    <location>
        <begin position="143"/>
        <end position="163"/>
    </location>
</feature>
<comment type="caution">
    <text evidence="2">The sequence shown here is derived from an EMBL/GenBank/DDBJ whole genome shotgun (WGS) entry which is preliminary data.</text>
</comment>
<keyword evidence="1" id="KW-1133">Transmembrane helix</keyword>
<feature type="transmembrane region" description="Helical" evidence="1">
    <location>
        <begin position="214"/>
        <end position="233"/>
    </location>
</feature>
<evidence type="ECO:0000313" key="2">
    <source>
        <dbReference type="EMBL" id="CAE7742139.1"/>
    </source>
</evidence>
<feature type="transmembrane region" description="Helical" evidence="1">
    <location>
        <begin position="114"/>
        <end position="131"/>
    </location>
</feature>